<dbReference type="GO" id="GO:0006559">
    <property type="term" value="P:L-phenylalanine catabolic process"/>
    <property type="evidence" value="ECO:0007669"/>
    <property type="project" value="TreeGrafter"/>
</dbReference>
<dbReference type="PROSITE" id="PS50404">
    <property type="entry name" value="GST_NTER"/>
    <property type="match status" value="1"/>
</dbReference>
<dbReference type="Pfam" id="PF02798">
    <property type="entry name" value="GST_N"/>
    <property type="match status" value="1"/>
</dbReference>
<dbReference type="SUPFAM" id="SSF52833">
    <property type="entry name" value="Thioredoxin-like"/>
    <property type="match status" value="1"/>
</dbReference>
<evidence type="ECO:0000313" key="2">
    <source>
        <dbReference type="EMBL" id="KAK9842333.1"/>
    </source>
</evidence>
<dbReference type="Gene3D" id="1.20.1050.10">
    <property type="match status" value="1"/>
</dbReference>
<dbReference type="Gene3D" id="3.40.30.10">
    <property type="entry name" value="Glutaredoxin"/>
    <property type="match status" value="1"/>
</dbReference>
<dbReference type="GO" id="GO:0004364">
    <property type="term" value="F:glutathione transferase activity"/>
    <property type="evidence" value="ECO:0007669"/>
    <property type="project" value="TreeGrafter"/>
</dbReference>
<dbReference type="InterPro" id="IPR040079">
    <property type="entry name" value="Glutathione_S-Trfase"/>
</dbReference>
<evidence type="ECO:0000259" key="1">
    <source>
        <dbReference type="PROSITE" id="PS50404"/>
    </source>
</evidence>
<reference evidence="2 3" key="1">
    <citation type="journal article" date="2024" name="Nat. Commun.">
        <title>Phylogenomics reveals the evolutionary origins of lichenization in chlorophyte algae.</title>
        <authorList>
            <person name="Puginier C."/>
            <person name="Libourel C."/>
            <person name="Otte J."/>
            <person name="Skaloud P."/>
            <person name="Haon M."/>
            <person name="Grisel S."/>
            <person name="Petersen M."/>
            <person name="Berrin J.G."/>
            <person name="Delaux P.M."/>
            <person name="Dal Grande F."/>
            <person name="Keller J."/>
        </authorList>
    </citation>
    <scope>NUCLEOTIDE SEQUENCE [LARGE SCALE GENOMIC DNA]</scope>
    <source>
        <strain evidence="2 3">SAG 245.80</strain>
    </source>
</reference>
<dbReference type="Proteomes" id="UP001445335">
    <property type="component" value="Unassembled WGS sequence"/>
</dbReference>
<dbReference type="PANTHER" id="PTHR42673">
    <property type="entry name" value="MALEYLACETOACETATE ISOMERASE"/>
    <property type="match status" value="1"/>
</dbReference>
<accession>A0AAW1S7R9</accession>
<keyword evidence="3" id="KW-1185">Reference proteome</keyword>
<organism evidence="2 3">
    <name type="scientific">Elliptochloris bilobata</name>
    <dbReference type="NCBI Taxonomy" id="381761"/>
    <lineage>
        <taxon>Eukaryota</taxon>
        <taxon>Viridiplantae</taxon>
        <taxon>Chlorophyta</taxon>
        <taxon>core chlorophytes</taxon>
        <taxon>Trebouxiophyceae</taxon>
        <taxon>Trebouxiophyceae incertae sedis</taxon>
        <taxon>Elliptochloris clade</taxon>
        <taxon>Elliptochloris</taxon>
    </lineage>
</organism>
<dbReference type="AlphaFoldDB" id="A0AAW1S7R9"/>
<comment type="caution">
    <text evidence="2">The sequence shown here is derived from an EMBL/GenBank/DDBJ whole genome shotgun (WGS) entry which is preliminary data.</text>
</comment>
<sequence length="106" mass="11709">MSNLILYGAPTSSCSFRVRIALALKGLRYEDVCLPTTNARRAEEFTQLNPQRLVPFIVTDIVKLGQSIAIMEYLEETWAGSPLLPTDAAGRARVRAWTTTHGRSTG</sequence>
<dbReference type="InterPro" id="IPR036249">
    <property type="entry name" value="Thioredoxin-like_sf"/>
</dbReference>
<dbReference type="GO" id="GO:0006749">
    <property type="term" value="P:glutathione metabolic process"/>
    <property type="evidence" value="ECO:0007669"/>
    <property type="project" value="TreeGrafter"/>
</dbReference>
<dbReference type="InterPro" id="IPR004045">
    <property type="entry name" value="Glutathione_S-Trfase_N"/>
</dbReference>
<proteinExistence type="predicted"/>
<gene>
    <name evidence="2" type="ORF">WJX81_007209</name>
</gene>
<dbReference type="SFLD" id="SFLDS00019">
    <property type="entry name" value="Glutathione_Transferase_(cytos"/>
    <property type="match status" value="1"/>
</dbReference>
<dbReference type="GO" id="GO:0016034">
    <property type="term" value="F:maleylacetoacetate isomerase activity"/>
    <property type="evidence" value="ECO:0007669"/>
    <property type="project" value="TreeGrafter"/>
</dbReference>
<feature type="domain" description="GST N-terminal" evidence="1">
    <location>
        <begin position="2"/>
        <end position="82"/>
    </location>
</feature>
<protein>
    <recommendedName>
        <fullName evidence="1">GST N-terminal domain-containing protein</fullName>
    </recommendedName>
</protein>
<evidence type="ECO:0000313" key="3">
    <source>
        <dbReference type="Proteomes" id="UP001445335"/>
    </source>
</evidence>
<dbReference type="EMBL" id="JALJOU010000008">
    <property type="protein sequence ID" value="KAK9842333.1"/>
    <property type="molecule type" value="Genomic_DNA"/>
</dbReference>
<name>A0AAW1S7R9_9CHLO</name>
<dbReference type="PANTHER" id="PTHR42673:SF21">
    <property type="entry name" value="GLUTATHIONE S-TRANSFERASE YFCF"/>
    <property type="match status" value="1"/>
</dbReference>